<gene>
    <name evidence="2" type="primary">LOC109476848</name>
</gene>
<reference evidence="2" key="1">
    <citation type="submission" date="2025-08" db="UniProtKB">
        <authorList>
            <consortium name="RefSeq"/>
        </authorList>
    </citation>
    <scope>IDENTIFICATION</scope>
    <source>
        <tissue evidence="2">Gonad</tissue>
    </source>
</reference>
<evidence type="ECO:0000313" key="2">
    <source>
        <dbReference type="RefSeq" id="XP_019633426.1"/>
    </source>
</evidence>
<dbReference type="Proteomes" id="UP000515135">
    <property type="component" value="Unplaced"/>
</dbReference>
<dbReference type="KEGG" id="bbel:109476848"/>
<dbReference type="OrthoDB" id="5946626at2759"/>
<sequence length="267" mass="30041">MNVLSIIDSDLTGHSAMSMQTKDLAKYGKLSDFLKTHTKQTHYTFQVKKCTESDCFVCNLCPPRLPADVFETMAFLPDPTLDISREHYKEFAEVYGCCTSEEDRPSLKAPNEKNETDKKRRSLLVAGKVRMAISCALCLKPRCVYSQCKLKREEEGAVRRLKSSKVYTCGNNLFEEGGRYHDTIVARVAVNCTSPVEATYYSSTLVSFPACCFHCGTVDNLLGPEDPTIATLRQQYAVVRPICLECFNDGKAPKTWGAQNMRKKRKV</sequence>
<proteinExistence type="predicted"/>
<organism evidence="1 2">
    <name type="scientific">Branchiostoma belcheri</name>
    <name type="common">Amphioxus</name>
    <dbReference type="NCBI Taxonomy" id="7741"/>
    <lineage>
        <taxon>Eukaryota</taxon>
        <taxon>Metazoa</taxon>
        <taxon>Chordata</taxon>
        <taxon>Cephalochordata</taxon>
        <taxon>Leptocardii</taxon>
        <taxon>Amphioxiformes</taxon>
        <taxon>Branchiostomatidae</taxon>
        <taxon>Branchiostoma</taxon>
    </lineage>
</organism>
<dbReference type="GeneID" id="109476848"/>
<keyword evidence="1" id="KW-1185">Reference proteome</keyword>
<dbReference type="AlphaFoldDB" id="A0A6P4ZUZ7"/>
<dbReference type="RefSeq" id="XP_019633426.1">
    <property type="nucleotide sequence ID" value="XM_019777867.1"/>
</dbReference>
<protein>
    <submittedName>
        <fullName evidence="2">Uncharacterized protein LOC109476848</fullName>
    </submittedName>
</protein>
<evidence type="ECO:0000313" key="1">
    <source>
        <dbReference type="Proteomes" id="UP000515135"/>
    </source>
</evidence>
<name>A0A6P4ZUZ7_BRABE</name>
<accession>A0A6P4ZUZ7</accession>